<dbReference type="AlphaFoldDB" id="A0A151ATI1"/>
<dbReference type="RefSeq" id="WP_161485023.1">
    <property type="nucleotide sequence ID" value="NZ_LTBC01000017.1"/>
</dbReference>
<evidence type="ECO:0000313" key="1">
    <source>
        <dbReference type="EMBL" id="KYH30974.1"/>
    </source>
</evidence>
<gene>
    <name evidence="1" type="ORF">MOMUL_27580</name>
</gene>
<accession>A0A151ATI1</accession>
<reference evidence="1 2" key="1">
    <citation type="submission" date="2016-02" db="EMBL/GenBank/DDBJ databases">
        <title>Genome sequence of Moorella mulderi DSM 14980.</title>
        <authorList>
            <person name="Poehlein A."/>
            <person name="Daniel R."/>
        </authorList>
    </citation>
    <scope>NUCLEOTIDE SEQUENCE [LARGE SCALE GENOMIC DNA]</scope>
    <source>
        <strain evidence="1 2">DSM 14980</strain>
    </source>
</reference>
<dbReference type="PATRIC" id="fig|1122241.3.peg.2934"/>
<protein>
    <submittedName>
        <fullName evidence="1">Uncharacterized protein</fullName>
    </submittedName>
</protein>
<sequence>MSRSHNKPFYIDPTCPKCGTPLVFADLLDDPNTPWENVWYDEFICPVCRDYIYLDWPESERAALNEGQEEGGVSWDELK</sequence>
<dbReference type="OrthoDB" id="1810766at2"/>
<organism evidence="1 2">
    <name type="scientific">Moorella mulderi DSM 14980</name>
    <dbReference type="NCBI Taxonomy" id="1122241"/>
    <lineage>
        <taxon>Bacteria</taxon>
        <taxon>Bacillati</taxon>
        <taxon>Bacillota</taxon>
        <taxon>Clostridia</taxon>
        <taxon>Neomoorellales</taxon>
        <taxon>Neomoorellaceae</taxon>
        <taxon>Neomoorella</taxon>
    </lineage>
</organism>
<name>A0A151ATI1_9FIRM</name>
<dbReference type="EMBL" id="LTBC01000017">
    <property type="protein sequence ID" value="KYH30974.1"/>
    <property type="molecule type" value="Genomic_DNA"/>
</dbReference>
<evidence type="ECO:0000313" key="2">
    <source>
        <dbReference type="Proteomes" id="UP000075670"/>
    </source>
</evidence>
<comment type="caution">
    <text evidence="1">The sequence shown here is derived from an EMBL/GenBank/DDBJ whole genome shotgun (WGS) entry which is preliminary data.</text>
</comment>
<keyword evidence="2" id="KW-1185">Reference proteome</keyword>
<proteinExistence type="predicted"/>
<dbReference type="Proteomes" id="UP000075670">
    <property type="component" value="Unassembled WGS sequence"/>
</dbReference>